<accession>A0ABR4H2S5</accession>
<protein>
    <submittedName>
        <fullName evidence="1">Uncharacterized protein</fullName>
    </submittedName>
</protein>
<sequence>MLSEDSSAHGCSAAQRNANSCMQNASLAIYLLSRVRVQSSPVWCIVFMTAVVHAWYTYEVECMYVCMCDSEVVESEGVADDDRKGWEGKGRGREEGNISHQIKPRGYLSVYRMNI</sequence>
<dbReference type="EMBL" id="JBFXLT010000083">
    <property type="protein sequence ID" value="KAL2809767.1"/>
    <property type="molecule type" value="Genomic_DNA"/>
</dbReference>
<evidence type="ECO:0000313" key="2">
    <source>
        <dbReference type="Proteomes" id="UP001610334"/>
    </source>
</evidence>
<evidence type="ECO:0000313" key="1">
    <source>
        <dbReference type="EMBL" id="KAL2809767.1"/>
    </source>
</evidence>
<name>A0ABR4H2S5_9EURO</name>
<proteinExistence type="predicted"/>
<keyword evidence="2" id="KW-1185">Reference proteome</keyword>
<gene>
    <name evidence="1" type="ORF">BJX63DRAFT_345435</name>
</gene>
<organism evidence="1 2">
    <name type="scientific">Aspergillus granulosus</name>
    <dbReference type="NCBI Taxonomy" id="176169"/>
    <lineage>
        <taxon>Eukaryota</taxon>
        <taxon>Fungi</taxon>
        <taxon>Dikarya</taxon>
        <taxon>Ascomycota</taxon>
        <taxon>Pezizomycotina</taxon>
        <taxon>Eurotiomycetes</taxon>
        <taxon>Eurotiomycetidae</taxon>
        <taxon>Eurotiales</taxon>
        <taxon>Aspergillaceae</taxon>
        <taxon>Aspergillus</taxon>
        <taxon>Aspergillus subgen. Nidulantes</taxon>
    </lineage>
</organism>
<dbReference type="Proteomes" id="UP001610334">
    <property type="component" value="Unassembled WGS sequence"/>
</dbReference>
<comment type="caution">
    <text evidence="1">The sequence shown here is derived from an EMBL/GenBank/DDBJ whole genome shotgun (WGS) entry which is preliminary data.</text>
</comment>
<reference evidence="1 2" key="1">
    <citation type="submission" date="2024-07" db="EMBL/GenBank/DDBJ databases">
        <title>Section-level genome sequencing and comparative genomics of Aspergillus sections Usti and Cavernicolus.</title>
        <authorList>
            <consortium name="Lawrence Berkeley National Laboratory"/>
            <person name="Nybo J.L."/>
            <person name="Vesth T.C."/>
            <person name="Theobald S."/>
            <person name="Frisvad J.C."/>
            <person name="Larsen T.O."/>
            <person name="Kjaerboelling I."/>
            <person name="Rothschild-Mancinelli K."/>
            <person name="Lyhne E.K."/>
            <person name="Kogle M.E."/>
            <person name="Barry K."/>
            <person name="Clum A."/>
            <person name="Na H."/>
            <person name="Ledsgaard L."/>
            <person name="Lin J."/>
            <person name="Lipzen A."/>
            <person name="Kuo A."/>
            <person name="Riley R."/>
            <person name="Mondo S."/>
            <person name="Labutti K."/>
            <person name="Haridas S."/>
            <person name="Pangalinan J."/>
            <person name="Salamov A.A."/>
            <person name="Simmons B.A."/>
            <person name="Magnuson J.K."/>
            <person name="Chen J."/>
            <person name="Drula E."/>
            <person name="Henrissat B."/>
            <person name="Wiebenga A."/>
            <person name="Lubbers R.J."/>
            <person name="Gomes A.C."/>
            <person name="Makela M.R."/>
            <person name="Stajich J."/>
            <person name="Grigoriev I.V."/>
            <person name="Mortensen U.H."/>
            <person name="De Vries R.P."/>
            <person name="Baker S.E."/>
            <person name="Andersen M.R."/>
        </authorList>
    </citation>
    <scope>NUCLEOTIDE SEQUENCE [LARGE SCALE GENOMIC DNA]</scope>
    <source>
        <strain evidence="1 2">CBS 588.65</strain>
    </source>
</reference>